<dbReference type="Gene3D" id="1.10.10.140">
    <property type="entry name" value="Cytochrome c oxidase, subunit VIb"/>
    <property type="match status" value="1"/>
</dbReference>
<feature type="domain" description="Golgi associated RAB2 interactor protein-like Rab2B-binding" evidence="7">
    <location>
        <begin position="55"/>
        <end position="107"/>
    </location>
</feature>
<organism evidence="8 9">
    <name type="scientific">Tupaia chinensis</name>
    <name type="common">Chinese tree shrew</name>
    <name type="synonym">Tupaia belangeri chinensis</name>
    <dbReference type="NCBI Taxonomy" id="246437"/>
    <lineage>
        <taxon>Eukaryota</taxon>
        <taxon>Metazoa</taxon>
        <taxon>Chordata</taxon>
        <taxon>Craniata</taxon>
        <taxon>Vertebrata</taxon>
        <taxon>Euteleostomi</taxon>
        <taxon>Mammalia</taxon>
        <taxon>Eutheria</taxon>
        <taxon>Euarchontoglires</taxon>
        <taxon>Scandentia</taxon>
        <taxon>Tupaiidae</taxon>
        <taxon>Tupaia</taxon>
    </lineage>
</organism>
<dbReference type="Pfam" id="PF12480">
    <property type="entry name" value="GARIL_Rab2_bd"/>
    <property type="match status" value="1"/>
</dbReference>
<keyword evidence="9" id="KW-1185">Reference proteome</keyword>
<evidence type="ECO:0000259" key="7">
    <source>
        <dbReference type="Pfam" id="PF12480"/>
    </source>
</evidence>
<dbReference type="PANTHER" id="PTHR11387">
    <property type="entry name" value="CYTOCHROME C OXIDASE SUBUNIT 6B"/>
    <property type="match status" value="1"/>
</dbReference>
<keyword evidence="2" id="KW-0496">Mitochondrion</keyword>
<dbReference type="GO" id="GO:0005739">
    <property type="term" value="C:mitochondrion"/>
    <property type="evidence" value="ECO:0007669"/>
    <property type="project" value="UniProtKB-SubCell"/>
</dbReference>
<evidence type="ECO:0000256" key="4">
    <source>
        <dbReference type="ARBA" id="ARBA00040060"/>
    </source>
</evidence>
<evidence type="ECO:0000256" key="1">
    <source>
        <dbReference type="ARBA" id="ARBA00004173"/>
    </source>
</evidence>
<evidence type="ECO:0000313" key="8">
    <source>
        <dbReference type="EMBL" id="ELW64751.1"/>
    </source>
</evidence>
<dbReference type="CDD" id="cd00926">
    <property type="entry name" value="Cyt_c_Oxidase_VIb"/>
    <property type="match status" value="1"/>
</dbReference>
<dbReference type="InterPro" id="IPR003213">
    <property type="entry name" value="Cyt_c_oxidase_su6B"/>
</dbReference>
<dbReference type="SUPFAM" id="SSF47694">
    <property type="entry name" value="Cytochrome c oxidase subunit h"/>
    <property type="match status" value="1"/>
</dbReference>
<dbReference type="InterPro" id="IPR036549">
    <property type="entry name" value="CX6/COA6-like_sf"/>
</dbReference>
<dbReference type="InParanoid" id="L9KPN8"/>
<evidence type="ECO:0000256" key="2">
    <source>
        <dbReference type="ARBA" id="ARBA00023128"/>
    </source>
</evidence>
<evidence type="ECO:0000313" key="9">
    <source>
        <dbReference type="Proteomes" id="UP000011518"/>
    </source>
</evidence>
<feature type="compositionally biased region" description="Polar residues" evidence="6">
    <location>
        <begin position="226"/>
        <end position="239"/>
    </location>
</feature>
<comment type="subcellular location">
    <subcellularLocation>
        <location evidence="1">Mitochondrion</location>
    </subcellularLocation>
</comment>
<reference evidence="9" key="2">
    <citation type="journal article" date="2013" name="Nat. Commun.">
        <title>Genome of the Chinese tree shrew.</title>
        <authorList>
            <person name="Fan Y."/>
            <person name="Huang Z.Y."/>
            <person name="Cao C.C."/>
            <person name="Chen C.S."/>
            <person name="Chen Y.X."/>
            <person name="Fan D.D."/>
            <person name="He J."/>
            <person name="Hou H.L."/>
            <person name="Hu L."/>
            <person name="Hu X.T."/>
            <person name="Jiang X.T."/>
            <person name="Lai R."/>
            <person name="Lang Y.S."/>
            <person name="Liang B."/>
            <person name="Liao S.G."/>
            <person name="Mu D."/>
            <person name="Ma Y.Y."/>
            <person name="Niu Y.Y."/>
            <person name="Sun X.Q."/>
            <person name="Xia J.Q."/>
            <person name="Xiao J."/>
            <person name="Xiong Z.Q."/>
            <person name="Xu L."/>
            <person name="Yang L."/>
            <person name="Zhang Y."/>
            <person name="Zhao W."/>
            <person name="Zhao X.D."/>
            <person name="Zheng Y.T."/>
            <person name="Zhou J.M."/>
            <person name="Zhu Y.B."/>
            <person name="Zhang G.J."/>
            <person name="Wang J."/>
            <person name="Yao Y.G."/>
        </authorList>
    </citation>
    <scope>NUCLEOTIDE SEQUENCE [LARGE SCALE GENOMIC DNA]</scope>
</reference>
<dbReference type="STRING" id="246437.L9KPN8"/>
<gene>
    <name evidence="8" type="ORF">TREES_T100020618</name>
</gene>
<evidence type="ECO:0000256" key="5">
    <source>
        <dbReference type="ARBA" id="ARBA00042114"/>
    </source>
</evidence>
<dbReference type="GO" id="GO:0045277">
    <property type="term" value="C:respiratory chain complex IV"/>
    <property type="evidence" value="ECO:0007669"/>
    <property type="project" value="InterPro"/>
</dbReference>
<dbReference type="EMBL" id="KB320717">
    <property type="protein sequence ID" value="ELW64751.1"/>
    <property type="molecule type" value="Genomic_DNA"/>
</dbReference>
<dbReference type="AlphaFoldDB" id="L9KPN8"/>
<proteinExistence type="predicted"/>
<dbReference type="Proteomes" id="UP000011518">
    <property type="component" value="Unassembled WGS sequence"/>
</dbReference>
<feature type="region of interest" description="Disordered" evidence="6">
    <location>
        <begin position="226"/>
        <end position="263"/>
    </location>
</feature>
<dbReference type="Pfam" id="PF02297">
    <property type="entry name" value="COX6B"/>
    <property type="match status" value="1"/>
</dbReference>
<feature type="region of interest" description="Disordered" evidence="6">
    <location>
        <begin position="179"/>
        <end position="208"/>
    </location>
</feature>
<dbReference type="PROSITE" id="PS51808">
    <property type="entry name" value="CHCH"/>
    <property type="match status" value="1"/>
</dbReference>
<dbReference type="FunFam" id="1.10.10.140:FF:000001">
    <property type="entry name" value="Cytochrome c oxidase subunit 6B1"/>
    <property type="match status" value="1"/>
</dbReference>
<reference evidence="9" key="1">
    <citation type="submission" date="2012-07" db="EMBL/GenBank/DDBJ databases">
        <title>Genome of the Chinese tree shrew, a rising model animal genetically related to primates.</title>
        <authorList>
            <person name="Zhang G."/>
            <person name="Fan Y."/>
            <person name="Yao Y."/>
            <person name="Huang Z."/>
        </authorList>
    </citation>
    <scope>NUCLEOTIDE SEQUENCE [LARGE SCALE GENOMIC DNA]</scope>
</reference>
<feature type="compositionally biased region" description="Basic and acidic residues" evidence="6">
    <location>
        <begin position="179"/>
        <end position="202"/>
    </location>
</feature>
<sequence>MSAGALGALQVTAGPRVGRGWESAVRRPLTPPVGPQLPSVLTRLRAEPLRYLRHVHDLCAWRLKLRLVTGRCYYLELDAPDSEVGFLFDRWIRLIDLLRGPAAAWAPRTLRTPPLDLSLAAAPASTWQLQEQAPGRRAAEPTLPYKMLTAQTQRKAKALKRRFRSQAVGDSMPLVWSRLEHADGRKRSTEKARPDTHPDRSAARVHVSGKTSLTIRTIFSIVSNTVNQTQPSSKASSGSRADGLGPSGTFEAGGAGGPMLDDEAQDLPRERWSTPPFDPRFPNQNQTRNCYQNFLDYHRCRKRASRRGKSMQPCEYYFRVYRSLCPASGVRRWNEQIREGTFAGKI</sequence>
<protein>
    <recommendedName>
        <fullName evidence="4">Cytochrome c oxidase subunit 6B1</fullName>
    </recommendedName>
    <alternativeName>
        <fullName evidence="5">Cytochrome c oxidase subunit VIb isoform 1</fullName>
    </alternativeName>
</protein>
<evidence type="ECO:0000256" key="3">
    <source>
        <dbReference type="ARBA" id="ARBA00023157"/>
    </source>
</evidence>
<name>L9KPN8_TUPCH</name>
<dbReference type="InterPro" id="IPR048280">
    <property type="entry name" value="COX6B-like"/>
</dbReference>
<accession>L9KPN8</accession>
<keyword evidence="3" id="KW-1015">Disulfide bond</keyword>
<dbReference type="InterPro" id="IPR022168">
    <property type="entry name" value="GARIL-like_Rab2B-bd"/>
</dbReference>
<evidence type="ECO:0000256" key="6">
    <source>
        <dbReference type="SAM" id="MobiDB-lite"/>
    </source>
</evidence>
<dbReference type="eggNOG" id="KOG3057">
    <property type="taxonomic scope" value="Eukaryota"/>
</dbReference>